<organism evidence="1 2">
    <name type="scientific">Daphnia pulex</name>
    <name type="common">Water flea</name>
    <dbReference type="NCBI Taxonomy" id="6669"/>
    <lineage>
        <taxon>Eukaryota</taxon>
        <taxon>Metazoa</taxon>
        <taxon>Ecdysozoa</taxon>
        <taxon>Arthropoda</taxon>
        <taxon>Crustacea</taxon>
        <taxon>Branchiopoda</taxon>
        <taxon>Diplostraca</taxon>
        <taxon>Cladocera</taxon>
        <taxon>Anomopoda</taxon>
        <taxon>Daphniidae</taxon>
        <taxon>Daphnia</taxon>
    </lineage>
</organism>
<keyword evidence="2" id="KW-1185">Reference proteome</keyword>
<proteinExistence type="predicted"/>
<dbReference type="Proteomes" id="UP000000305">
    <property type="component" value="Unassembled WGS sequence"/>
</dbReference>
<reference evidence="1 2" key="1">
    <citation type="journal article" date="2011" name="Science">
        <title>The ecoresponsive genome of Daphnia pulex.</title>
        <authorList>
            <person name="Colbourne J.K."/>
            <person name="Pfrender M.E."/>
            <person name="Gilbert D."/>
            <person name="Thomas W.K."/>
            <person name="Tucker A."/>
            <person name="Oakley T.H."/>
            <person name="Tokishita S."/>
            <person name="Aerts A."/>
            <person name="Arnold G.J."/>
            <person name="Basu M.K."/>
            <person name="Bauer D.J."/>
            <person name="Caceres C.E."/>
            <person name="Carmel L."/>
            <person name="Casola C."/>
            <person name="Choi J.H."/>
            <person name="Detter J.C."/>
            <person name="Dong Q."/>
            <person name="Dusheyko S."/>
            <person name="Eads B.D."/>
            <person name="Frohlich T."/>
            <person name="Geiler-Samerotte K.A."/>
            <person name="Gerlach D."/>
            <person name="Hatcher P."/>
            <person name="Jogdeo S."/>
            <person name="Krijgsveld J."/>
            <person name="Kriventseva E.V."/>
            <person name="Kultz D."/>
            <person name="Laforsch C."/>
            <person name="Lindquist E."/>
            <person name="Lopez J."/>
            <person name="Manak J.R."/>
            <person name="Muller J."/>
            <person name="Pangilinan J."/>
            <person name="Patwardhan R.P."/>
            <person name="Pitluck S."/>
            <person name="Pritham E.J."/>
            <person name="Rechtsteiner A."/>
            <person name="Rho M."/>
            <person name="Rogozin I.B."/>
            <person name="Sakarya O."/>
            <person name="Salamov A."/>
            <person name="Schaack S."/>
            <person name="Shapiro H."/>
            <person name="Shiga Y."/>
            <person name="Skalitzky C."/>
            <person name="Smith Z."/>
            <person name="Souvorov A."/>
            <person name="Sung W."/>
            <person name="Tang Z."/>
            <person name="Tsuchiya D."/>
            <person name="Tu H."/>
            <person name="Vos H."/>
            <person name="Wang M."/>
            <person name="Wolf Y.I."/>
            <person name="Yamagata H."/>
            <person name="Yamada T."/>
            <person name="Ye Y."/>
            <person name="Shaw J.R."/>
            <person name="Andrews J."/>
            <person name="Crease T.J."/>
            <person name="Tang H."/>
            <person name="Lucas S.M."/>
            <person name="Robertson H.M."/>
            <person name="Bork P."/>
            <person name="Koonin E.V."/>
            <person name="Zdobnov E.M."/>
            <person name="Grigoriev I.V."/>
            <person name="Lynch M."/>
            <person name="Boore J.L."/>
        </authorList>
    </citation>
    <scope>NUCLEOTIDE SEQUENCE [LARGE SCALE GENOMIC DNA]</scope>
</reference>
<name>E9GXZ4_DAPPU</name>
<accession>E9GXZ4</accession>
<dbReference type="AlphaFoldDB" id="E9GXZ4"/>
<dbReference type="EMBL" id="GL732574">
    <property type="protein sequence ID" value="EFX75506.1"/>
    <property type="molecule type" value="Genomic_DNA"/>
</dbReference>
<dbReference type="KEGG" id="dpx:DAPPUDRAFT_323126"/>
<dbReference type="HOGENOM" id="CLU_1344491_0_0_1"/>
<sequence>MASESASCNRHDKIIDLELTGAIAIIQSLQLNHSSYDHDTESSSHGLQCSKEAMDLRYGVCEPLLPKPPQVYVPSSASGRVFGSTQELMSVEEMTLFPEEYQLHCLTGQMDYPRLLAMSVARGPPQDSHKLFFLTTLVGTSYEVEHNFKLNGDVLVNLHIYGDEKNVVYSTREKYELAKDDCYDQYVAHLINSGYMISEIYSRP</sequence>
<dbReference type="InParanoid" id="E9GXZ4"/>
<evidence type="ECO:0000313" key="1">
    <source>
        <dbReference type="EMBL" id="EFX75506.1"/>
    </source>
</evidence>
<gene>
    <name evidence="1" type="ORF">DAPPUDRAFT_323126</name>
</gene>
<protein>
    <submittedName>
        <fullName evidence="1">Uncharacterized protein</fullName>
    </submittedName>
</protein>
<evidence type="ECO:0000313" key="2">
    <source>
        <dbReference type="Proteomes" id="UP000000305"/>
    </source>
</evidence>